<gene>
    <name evidence="8" type="ORF">SAMN02927914_01785</name>
</gene>
<feature type="transmembrane region" description="Helical" evidence="7">
    <location>
        <begin position="294"/>
        <end position="320"/>
    </location>
</feature>
<keyword evidence="3 7" id="KW-0812">Transmembrane</keyword>
<feature type="transmembrane region" description="Helical" evidence="7">
    <location>
        <begin position="403"/>
        <end position="424"/>
    </location>
</feature>
<protein>
    <submittedName>
        <fullName evidence="8">NRAMP (Natural resistance-associated macrophage protein) metal ion transporters</fullName>
    </submittedName>
</protein>
<evidence type="ECO:0000256" key="1">
    <source>
        <dbReference type="ARBA" id="ARBA00004141"/>
    </source>
</evidence>
<feature type="transmembrane region" description="Helical" evidence="7">
    <location>
        <begin position="252"/>
        <end position="274"/>
    </location>
</feature>
<dbReference type="GO" id="GO:0005886">
    <property type="term" value="C:plasma membrane"/>
    <property type="evidence" value="ECO:0007669"/>
    <property type="project" value="TreeGrafter"/>
</dbReference>
<evidence type="ECO:0000256" key="2">
    <source>
        <dbReference type="ARBA" id="ARBA00022448"/>
    </source>
</evidence>
<keyword evidence="6 7" id="KW-0472">Membrane</keyword>
<reference evidence="8 9" key="1">
    <citation type="submission" date="2016-10" db="EMBL/GenBank/DDBJ databases">
        <authorList>
            <person name="de Groot N.N."/>
        </authorList>
    </citation>
    <scope>NUCLEOTIDE SEQUENCE [LARGE SCALE GENOMIC DNA]</scope>
    <source>
        <strain evidence="8 9">CGMCC 1.12097</strain>
    </source>
</reference>
<feature type="transmembrane region" description="Helical" evidence="7">
    <location>
        <begin position="341"/>
        <end position="361"/>
    </location>
</feature>
<dbReference type="Pfam" id="PF01566">
    <property type="entry name" value="Nramp"/>
    <property type="match status" value="1"/>
</dbReference>
<sequence>MEPSEASATTLRRRSSFFGSLGPGLITGAADDDPSGIATYSQVGAQFGYSLAWTMLFSYPLMAVTQGISAGIGAVTGQGIARNLRRHYSPWLLRFAVLLLLVANTINIGADLSAMGAALELLIGGPHHLYAIFFALICIFLEIFVSYRRYVKVLKWLTLSLLAYVAVVLSVHVPWGAALYGALVPQIVFDGDHAMALVAVLGTTISPYLFFWQAGEEVEEQHRQHRRRLGANSHAAGPELARIRGDTLFGMGFSNLVAIVIITATAATLHANGITQIQTSSQAAEALRPVAGDFAFAIFAIGIVGTGMLAVPVLAGSAAYAVAEMFRWPEGLDRRPQDAKAFYGVIAVATLGGVTLTFVGLDPIRALYWSAVVNGILAAPLMAIMMMIAMNPRIMGHLTLPRWMVFGGVLATAVMALASIGFFVL</sequence>
<evidence type="ECO:0000313" key="9">
    <source>
        <dbReference type="Proteomes" id="UP000198588"/>
    </source>
</evidence>
<keyword evidence="2" id="KW-0813">Transport</keyword>
<evidence type="ECO:0000256" key="5">
    <source>
        <dbReference type="ARBA" id="ARBA00022989"/>
    </source>
</evidence>
<dbReference type="InterPro" id="IPR001046">
    <property type="entry name" value="NRAMP_fam"/>
</dbReference>
<feature type="transmembrane region" description="Helical" evidence="7">
    <location>
        <begin position="129"/>
        <end position="147"/>
    </location>
</feature>
<name>A0A1G5WV05_9HYPH</name>
<dbReference type="GO" id="GO:0015293">
    <property type="term" value="F:symporter activity"/>
    <property type="evidence" value="ECO:0007669"/>
    <property type="project" value="UniProtKB-KW"/>
</dbReference>
<dbReference type="OrthoDB" id="9787548at2"/>
<accession>A0A1G5WV05</accession>
<feature type="transmembrane region" description="Helical" evidence="7">
    <location>
        <begin position="367"/>
        <end position="391"/>
    </location>
</feature>
<dbReference type="PANTHER" id="PTHR11706:SF33">
    <property type="entry name" value="NATURAL RESISTANCE-ASSOCIATED MACROPHAGE PROTEIN 2"/>
    <property type="match status" value="1"/>
</dbReference>
<feature type="transmembrane region" description="Helical" evidence="7">
    <location>
        <begin position="194"/>
        <end position="214"/>
    </location>
</feature>
<feature type="transmembrane region" description="Helical" evidence="7">
    <location>
        <begin position="91"/>
        <end position="109"/>
    </location>
</feature>
<dbReference type="AlphaFoldDB" id="A0A1G5WV05"/>
<dbReference type="GO" id="GO:0015086">
    <property type="term" value="F:cadmium ion transmembrane transporter activity"/>
    <property type="evidence" value="ECO:0007669"/>
    <property type="project" value="TreeGrafter"/>
</dbReference>
<dbReference type="PANTHER" id="PTHR11706">
    <property type="entry name" value="SOLUTE CARRIER PROTEIN FAMILY 11 MEMBER"/>
    <property type="match status" value="1"/>
</dbReference>
<keyword evidence="4" id="KW-0769">Symport</keyword>
<dbReference type="EMBL" id="FMXM01000004">
    <property type="protein sequence ID" value="SDA61991.1"/>
    <property type="molecule type" value="Genomic_DNA"/>
</dbReference>
<dbReference type="Proteomes" id="UP000198588">
    <property type="component" value="Unassembled WGS sequence"/>
</dbReference>
<evidence type="ECO:0000256" key="6">
    <source>
        <dbReference type="ARBA" id="ARBA00023136"/>
    </source>
</evidence>
<dbReference type="GO" id="GO:0005384">
    <property type="term" value="F:manganese ion transmembrane transporter activity"/>
    <property type="evidence" value="ECO:0007669"/>
    <property type="project" value="TreeGrafter"/>
</dbReference>
<organism evidence="8 9">
    <name type="scientific">Mesorhizobium qingshengii</name>
    <dbReference type="NCBI Taxonomy" id="1165689"/>
    <lineage>
        <taxon>Bacteria</taxon>
        <taxon>Pseudomonadati</taxon>
        <taxon>Pseudomonadota</taxon>
        <taxon>Alphaproteobacteria</taxon>
        <taxon>Hyphomicrobiales</taxon>
        <taxon>Phyllobacteriaceae</taxon>
        <taxon>Mesorhizobium</taxon>
    </lineage>
</organism>
<dbReference type="RefSeq" id="WP_091576851.1">
    <property type="nucleotide sequence ID" value="NZ_FMXM01000004.1"/>
</dbReference>
<evidence type="ECO:0000256" key="4">
    <source>
        <dbReference type="ARBA" id="ARBA00022847"/>
    </source>
</evidence>
<dbReference type="GO" id="GO:0034755">
    <property type="term" value="P:iron ion transmembrane transport"/>
    <property type="evidence" value="ECO:0007669"/>
    <property type="project" value="TreeGrafter"/>
</dbReference>
<evidence type="ECO:0000256" key="3">
    <source>
        <dbReference type="ARBA" id="ARBA00022692"/>
    </source>
</evidence>
<dbReference type="STRING" id="1165689.SAMN02927914_01785"/>
<feature type="transmembrane region" description="Helical" evidence="7">
    <location>
        <begin position="159"/>
        <end position="182"/>
    </location>
</feature>
<keyword evidence="5 7" id="KW-1133">Transmembrane helix</keyword>
<evidence type="ECO:0000313" key="8">
    <source>
        <dbReference type="EMBL" id="SDA61991.1"/>
    </source>
</evidence>
<comment type="subcellular location">
    <subcellularLocation>
        <location evidence="1">Membrane</location>
        <topology evidence="1">Multi-pass membrane protein</topology>
    </subcellularLocation>
</comment>
<proteinExistence type="predicted"/>
<evidence type="ECO:0000256" key="7">
    <source>
        <dbReference type="SAM" id="Phobius"/>
    </source>
</evidence>